<comment type="caution">
    <text evidence="1">The sequence shown here is derived from an EMBL/GenBank/DDBJ whole genome shotgun (WGS) entry which is preliminary data.</text>
</comment>
<name>A0ACC2ZN65_9PEZI</name>
<sequence>MENNVRNVVLGDLLIKPWYTSFYPEELVGRQVDRLYVCQWCFKYSRELMPFLGHVDDYTIHEVDGEEHKLYSQNLSLFAKLFLDTKSVFYDTSTFLYYLLSATDASSGTRQVVGFFSKEKMSWDNNNLACILVFPPWQRQGLGRLLMGVSYELTLSELGRRGYLSFWSGIVARYFIAHPAKKSVTVREISDATYVLPEDIIATLKEMDVLEHRGKGGADAVVNKARVKAWAAMHKASLVPPVDVDAFVEGAYEDGVEDE</sequence>
<evidence type="ECO:0000313" key="2">
    <source>
        <dbReference type="Proteomes" id="UP001172680"/>
    </source>
</evidence>
<keyword evidence="1" id="KW-0808">Transferase</keyword>
<keyword evidence="1" id="KW-0012">Acyltransferase</keyword>
<gene>
    <name evidence="1" type="primary">SAS2</name>
    <name evidence="1" type="ORF">H2199_000955</name>
</gene>
<evidence type="ECO:0000313" key="1">
    <source>
        <dbReference type="EMBL" id="KAJ9649042.1"/>
    </source>
</evidence>
<accession>A0ACC2ZN65</accession>
<organism evidence="1 2">
    <name type="scientific">Coniosporium tulheliwenetii</name>
    <dbReference type="NCBI Taxonomy" id="3383036"/>
    <lineage>
        <taxon>Eukaryota</taxon>
        <taxon>Fungi</taxon>
        <taxon>Dikarya</taxon>
        <taxon>Ascomycota</taxon>
        <taxon>Pezizomycotina</taxon>
        <taxon>Dothideomycetes</taxon>
        <taxon>Dothideomycetes incertae sedis</taxon>
        <taxon>Coniosporium</taxon>
    </lineage>
</organism>
<proteinExistence type="predicted"/>
<protein>
    <submittedName>
        <fullName evidence="1">SAS complex subunit</fullName>
        <ecNumber evidence="1">2.3.1.48</ecNumber>
    </submittedName>
</protein>
<reference evidence="1" key="1">
    <citation type="submission" date="2022-10" db="EMBL/GenBank/DDBJ databases">
        <title>Culturing micro-colonial fungi from biological soil crusts in the Mojave desert and describing Neophaeococcomyces mojavensis, and introducing the new genera and species Taxawa tesnikishii.</title>
        <authorList>
            <person name="Kurbessoian T."/>
            <person name="Stajich J.E."/>
        </authorList>
    </citation>
    <scope>NUCLEOTIDE SEQUENCE</scope>
    <source>
        <strain evidence="1">JES_115</strain>
    </source>
</reference>
<keyword evidence="2" id="KW-1185">Reference proteome</keyword>
<dbReference type="EC" id="2.3.1.48" evidence="1"/>
<dbReference type="EMBL" id="JAPDRP010000002">
    <property type="protein sequence ID" value="KAJ9649042.1"/>
    <property type="molecule type" value="Genomic_DNA"/>
</dbReference>
<dbReference type="Proteomes" id="UP001172680">
    <property type="component" value="Unassembled WGS sequence"/>
</dbReference>